<dbReference type="SUPFAM" id="SSF55869">
    <property type="entry name" value="DNA topoisomerase I domain"/>
    <property type="match status" value="1"/>
</dbReference>
<name>A0A1Y6E8X3_9SPHN</name>
<dbReference type="InterPro" id="IPR011010">
    <property type="entry name" value="DNA_brk_join_enz"/>
</dbReference>
<accession>A0A1Y6E8X3</accession>
<dbReference type="InterPro" id="IPR049331">
    <property type="entry name" value="Top1B_N_bact"/>
</dbReference>
<evidence type="ECO:0000259" key="7">
    <source>
        <dbReference type="Pfam" id="PF01028"/>
    </source>
</evidence>
<dbReference type="OrthoDB" id="9778962at2"/>
<evidence type="ECO:0000259" key="8">
    <source>
        <dbReference type="Pfam" id="PF21338"/>
    </source>
</evidence>
<keyword evidence="5" id="KW-0238">DNA-binding</keyword>
<dbReference type="GO" id="GO:0006265">
    <property type="term" value="P:DNA topological change"/>
    <property type="evidence" value="ECO:0007669"/>
    <property type="project" value="InterPro"/>
</dbReference>
<dbReference type="AlphaFoldDB" id="A0A1Y6E8X3"/>
<evidence type="ECO:0000256" key="1">
    <source>
        <dbReference type="ARBA" id="ARBA00000213"/>
    </source>
</evidence>
<dbReference type="Pfam" id="PF01028">
    <property type="entry name" value="Topoisom_I"/>
    <property type="match status" value="1"/>
</dbReference>
<feature type="domain" description="DNA topoisomerase I catalytic core eukaryotic-type" evidence="7">
    <location>
        <begin position="82"/>
        <end position="277"/>
    </location>
</feature>
<organism evidence="9 10">
    <name type="scientific">Altererythrobacter xiamenensis</name>
    <dbReference type="NCBI Taxonomy" id="1316679"/>
    <lineage>
        <taxon>Bacteria</taxon>
        <taxon>Pseudomonadati</taxon>
        <taxon>Pseudomonadota</taxon>
        <taxon>Alphaproteobacteria</taxon>
        <taxon>Sphingomonadales</taxon>
        <taxon>Erythrobacteraceae</taxon>
        <taxon>Altererythrobacter</taxon>
    </lineage>
</organism>
<protein>
    <recommendedName>
        <fullName evidence="3">DNA topoisomerase</fullName>
        <ecNumber evidence="3">5.6.2.1</ecNumber>
    </recommendedName>
</protein>
<dbReference type="Pfam" id="PF21338">
    <property type="entry name" value="Top1B_N_bact"/>
    <property type="match status" value="1"/>
</dbReference>
<gene>
    <name evidence="9" type="ORF">SAMN06297468_0229</name>
</gene>
<dbReference type="EMBL" id="FXWG01000001">
    <property type="protein sequence ID" value="SMQ59064.1"/>
    <property type="molecule type" value="Genomic_DNA"/>
</dbReference>
<dbReference type="InterPro" id="IPR013500">
    <property type="entry name" value="TopoI_cat_euk"/>
</dbReference>
<dbReference type="Gene3D" id="3.90.15.10">
    <property type="entry name" value="Topoisomerase I, Chain A, domain 3"/>
    <property type="match status" value="1"/>
</dbReference>
<evidence type="ECO:0000313" key="9">
    <source>
        <dbReference type="EMBL" id="SMQ59064.1"/>
    </source>
</evidence>
<feature type="domain" description="DNA topoisomerase IB N-terminal" evidence="8">
    <location>
        <begin position="22"/>
        <end position="70"/>
    </location>
</feature>
<evidence type="ECO:0000256" key="4">
    <source>
        <dbReference type="ARBA" id="ARBA00023029"/>
    </source>
</evidence>
<evidence type="ECO:0000313" key="10">
    <source>
        <dbReference type="Proteomes" id="UP000194420"/>
    </source>
</evidence>
<dbReference type="InterPro" id="IPR035447">
    <property type="entry name" value="DNA_topo_I_N_sf"/>
</dbReference>
<keyword evidence="4" id="KW-0799">Topoisomerase</keyword>
<sequence length="333" mass="37863">MTKLIYADDSKPGITRRGAGRGFAYYYPDGQLIGDRAEKRRLNAIALPPAYVDAWFCIKPNGHLLATGYDARGRKQYRYHPDFRRMQESEKFDRAFEFGKLLPVLRARVETDLAERRMTQRQSVAAIIRLLDLGALRIGSEGYTRENGSFGATTLRARHAELEGDTLRLRYKGKGGKQREVELSDHALARVVRRMQDLPGQHLFQYEDQEGETRAIGSSDVNDYLHEVMGEEFSAKNFRTWHASAMALDCLVQAEQRMTIGDLLDCVATKLGNTPAVTRKSYIHPAVIDLVERQDAWREQLALPRVTKHQSRIERALLKFLEDAPTAEQILAA</sequence>
<dbReference type="GO" id="GO:0003677">
    <property type="term" value="F:DNA binding"/>
    <property type="evidence" value="ECO:0007669"/>
    <property type="project" value="UniProtKB-KW"/>
</dbReference>
<dbReference type="PRINTS" id="PR00416">
    <property type="entry name" value="EUTPISMRASEI"/>
</dbReference>
<dbReference type="RefSeq" id="WP_086436209.1">
    <property type="nucleotide sequence ID" value="NZ_FXWG01000001.1"/>
</dbReference>
<dbReference type="Proteomes" id="UP000194420">
    <property type="component" value="Unassembled WGS sequence"/>
</dbReference>
<dbReference type="GO" id="GO:0003917">
    <property type="term" value="F:DNA topoisomerase type I (single strand cut, ATP-independent) activity"/>
    <property type="evidence" value="ECO:0007669"/>
    <property type="project" value="UniProtKB-EC"/>
</dbReference>
<evidence type="ECO:0000256" key="2">
    <source>
        <dbReference type="ARBA" id="ARBA00006645"/>
    </source>
</evidence>
<dbReference type="PROSITE" id="PS52038">
    <property type="entry name" value="TOPO_IB_2"/>
    <property type="match status" value="1"/>
</dbReference>
<keyword evidence="10" id="KW-1185">Reference proteome</keyword>
<dbReference type="InterPro" id="IPR001631">
    <property type="entry name" value="TopoI"/>
</dbReference>
<dbReference type="Gene3D" id="3.30.66.10">
    <property type="entry name" value="DNA topoisomerase I domain"/>
    <property type="match status" value="1"/>
</dbReference>
<comment type="catalytic activity">
    <reaction evidence="1">
        <text>ATP-independent breakage of single-stranded DNA, followed by passage and rejoining.</text>
        <dbReference type="EC" id="5.6.2.1"/>
    </reaction>
</comment>
<dbReference type="SUPFAM" id="SSF56349">
    <property type="entry name" value="DNA breaking-rejoining enzymes"/>
    <property type="match status" value="1"/>
</dbReference>
<comment type="similarity">
    <text evidence="2">Belongs to the type IB topoisomerase family.</text>
</comment>
<evidence type="ECO:0000256" key="5">
    <source>
        <dbReference type="ARBA" id="ARBA00023125"/>
    </source>
</evidence>
<dbReference type="EC" id="5.6.2.1" evidence="3"/>
<evidence type="ECO:0000256" key="6">
    <source>
        <dbReference type="ARBA" id="ARBA00023235"/>
    </source>
</evidence>
<keyword evidence="6 9" id="KW-0413">Isomerase</keyword>
<dbReference type="Gene3D" id="1.10.132.120">
    <property type="match status" value="1"/>
</dbReference>
<reference evidence="10" key="1">
    <citation type="submission" date="2017-04" db="EMBL/GenBank/DDBJ databases">
        <authorList>
            <person name="Varghese N."/>
            <person name="Submissions S."/>
        </authorList>
    </citation>
    <scope>NUCLEOTIDE SEQUENCE [LARGE SCALE GENOMIC DNA]</scope>
</reference>
<dbReference type="InterPro" id="IPR014711">
    <property type="entry name" value="TopoI_cat_a-hlx-sub_euk"/>
</dbReference>
<evidence type="ECO:0000256" key="3">
    <source>
        <dbReference type="ARBA" id="ARBA00012891"/>
    </source>
</evidence>
<proteinExistence type="inferred from homology"/>